<keyword evidence="5 9" id="KW-0472">Membrane</keyword>
<dbReference type="AlphaFoldDB" id="A0A1H2LF02"/>
<keyword evidence="3 8" id="KW-0812">Transmembrane</keyword>
<sequence>MTADVNARASSADRRRPAAPAFIHSERATAAPVEMPDTTRPQEDVLGRRIPGEPGLWVFILGDMTLFGVFFLAFVVARKQSPETFAATAEHLDVWSGLINTIVLLASSFCVLAALNALRDSRVRRARVLLGVTVLFGIAFVIIKADEYIHLSSGGISPTTNLFATYYYVLTGIHLSHASPDIGAPWIAAPSALVHLSLMRWTYGGRAEDGYGIVMRTHHIRELNDRFGRFHSDPPDVVHV</sequence>
<comment type="similarity">
    <text evidence="2 8">Belongs to the cytochrome c oxidase subunit 3 family.</text>
</comment>
<dbReference type="PROSITE" id="PS50253">
    <property type="entry name" value="COX3"/>
    <property type="match status" value="1"/>
</dbReference>
<dbReference type="OrthoDB" id="9810850at2"/>
<reference evidence="11 12" key="1">
    <citation type="submission" date="2016-10" db="EMBL/GenBank/DDBJ databases">
        <authorList>
            <person name="de Groot N.N."/>
        </authorList>
    </citation>
    <scope>NUCLEOTIDE SEQUENCE [LARGE SCALE GENOMIC DNA]</scope>
    <source>
        <strain evidence="11 12">DSM 44215</strain>
    </source>
</reference>
<protein>
    <recommendedName>
        <fullName evidence="6">Cytochrome aa3 subunit 3</fullName>
    </recommendedName>
</protein>
<keyword evidence="4 9" id="KW-1133">Transmembrane helix</keyword>
<evidence type="ECO:0000256" key="3">
    <source>
        <dbReference type="ARBA" id="ARBA00022692"/>
    </source>
</evidence>
<dbReference type="Gene3D" id="1.20.120.80">
    <property type="entry name" value="Cytochrome c oxidase, subunit III, four-helix bundle"/>
    <property type="match status" value="1"/>
</dbReference>
<dbReference type="Proteomes" id="UP000183180">
    <property type="component" value="Unassembled WGS sequence"/>
</dbReference>
<evidence type="ECO:0000259" key="10">
    <source>
        <dbReference type="PROSITE" id="PS50253"/>
    </source>
</evidence>
<dbReference type="EMBL" id="FNLM01000036">
    <property type="protein sequence ID" value="SDU79607.1"/>
    <property type="molecule type" value="Genomic_DNA"/>
</dbReference>
<accession>A0A1H2LF02</accession>
<dbReference type="GO" id="GO:0019646">
    <property type="term" value="P:aerobic electron transport chain"/>
    <property type="evidence" value="ECO:0007669"/>
    <property type="project" value="InterPro"/>
</dbReference>
<evidence type="ECO:0000256" key="4">
    <source>
        <dbReference type="ARBA" id="ARBA00022989"/>
    </source>
</evidence>
<evidence type="ECO:0000256" key="9">
    <source>
        <dbReference type="SAM" id="Phobius"/>
    </source>
</evidence>
<dbReference type="InterPro" id="IPR024791">
    <property type="entry name" value="Cyt_c/ubiquinol_Oxase_su3"/>
</dbReference>
<feature type="transmembrane region" description="Helical" evidence="9">
    <location>
        <begin position="125"/>
        <end position="143"/>
    </location>
</feature>
<gene>
    <name evidence="11" type="ORF">SAMN04488548_136245</name>
</gene>
<evidence type="ECO:0000256" key="7">
    <source>
        <dbReference type="ARBA" id="ARBA00047816"/>
    </source>
</evidence>
<evidence type="ECO:0000256" key="5">
    <source>
        <dbReference type="ARBA" id="ARBA00023136"/>
    </source>
</evidence>
<evidence type="ECO:0000256" key="8">
    <source>
        <dbReference type="RuleBase" id="RU003376"/>
    </source>
</evidence>
<feature type="transmembrane region" description="Helical" evidence="9">
    <location>
        <begin position="56"/>
        <end position="77"/>
    </location>
</feature>
<organism evidence="11 12">
    <name type="scientific">Gordonia westfalica</name>
    <dbReference type="NCBI Taxonomy" id="158898"/>
    <lineage>
        <taxon>Bacteria</taxon>
        <taxon>Bacillati</taxon>
        <taxon>Actinomycetota</taxon>
        <taxon>Actinomycetes</taxon>
        <taxon>Mycobacteriales</taxon>
        <taxon>Gordoniaceae</taxon>
        <taxon>Gordonia</taxon>
    </lineage>
</organism>
<dbReference type="Pfam" id="PF00510">
    <property type="entry name" value="COX3"/>
    <property type="match status" value="1"/>
</dbReference>
<dbReference type="RefSeq" id="WP_074853540.1">
    <property type="nucleotide sequence ID" value="NZ_FNLM01000036.1"/>
</dbReference>
<dbReference type="PANTHER" id="PTHR11403:SF6">
    <property type="entry name" value="NITRIC OXIDE REDUCTASE SUBUNIT E"/>
    <property type="match status" value="1"/>
</dbReference>
<comment type="subcellular location">
    <subcellularLocation>
        <location evidence="8">Cell membrane</location>
        <topology evidence="8">Multi-pass membrane protein</topology>
    </subcellularLocation>
    <subcellularLocation>
        <location evidence="1">Membrane</location>
        <topology evidence="1">Multi-pass membrane protein</topology>
    </subcellularLocation>
</comment>
<name>A0A1H2LF02_9ACTN</name>
<feature type="transmembrane region" description="Helical" evidence="9">
    <location>
        <begin position="97"/>
        <end position="118"/>
    </location>
</feature>
<dbReference type="InterPro" id="IPR035973">
    <property type="entry name" value="Cyt_c_oxidase_su3-like_sf"/>
</dbReference>
<dbReference type="InterPro" id="IPR013833">
    <property type="entry name" value="Cyt_c_oxidase_su3_a-hlx"/>
</dbReference>
<dbReference type="CDD" id="cd00386">
    <property type="entry name" value="Heme_Cu_Oxidase_III_like"/>
    <property type="match status" value="1"/>
</dbReference>
<dbReference type="GO" id="GO:0005886">
    <property type="term" value="C:plasma membrane"/>
    <property type="evidence" value="ECO:0007669"/>
    <property type="project" value="UniProtKB-SubCell"/>
</dbReference>
<evidence type="ECO:0000313" key="11">
    <source>
        <dbReference type="EMBL" id="SDU79607.1"/>
    </source>
</evidence>
<evidence type="ECO:0000256" key="2">
    <source>
        <dbReference type="ARBA" id="ARBA00010581"/>
    </source>
</evidence>
<evidence type="ECO:0000256" key="1">
    <source>
        <dbReference type="ARBA" id="ARBA00004141"/>
    </source>
</evidence>
<evidence type="ECO:0000313" key="12">
    <source>
        <dbReference type="Proteomes" id="UP000183180"/>
    </source>
</evidence>
<dbReference type="SUPFAM" id="SSF81452">
    <property type="entry name" value="Cytochrome c oxidase subunit III-like"/>
    <property type="match status" value="1"/>
</dbReference>
<dbReference type="STRING" id="158898.SAMN04488548_136245"/>
<feature type="domain" description="Heme-copper oxidase subunit III family profile" evidence="10">
    <location>
        <begin position="55"/>
        <end position="177"/>
    </location>
</feature>
<comment type="catalytic activity">
    <reaction evidence="7">
        <text>4 Fe(II)-[cytochrome c] + O2 + 8 H(+)(in) = 4 Fe(III)-[cytochrome c] + 2 H2O + 4 H(+)(out)</text>
        <dbReference type="Rhea" id="RHEA:11436"/>
        <dbReference type="Rhea" id="RHEA-COMP:10350"/>
        <dbReference type="Rhea" id="RHEA-COMP:14399"/>
        <dbReference type="ChEBI" id="CHEBI:15377"/>
        <dbReference type="ChEBI" id="CHEBI:15378"/>
        <dbReference type="ChEBI" id="CHEBI:15379"/>
        <dbReference type="ChEBI" id="CHEBI:29033"/>
        <dbReference type="ChEBI" id="CHEBI:29034"/>
        <dbReference type="EC" id="7.1.1.9"/>
    </reaction>
</comment>
<dbReference type="PANTHER" id="PTHR11403">
    <property type="entry name" value="CYTOCHROME C OXIDASE SUBUNIT III"/>
    <property type="match status" value="1"/>
</dbReference>
<evidence type="ECO:0000256" key="6">
    <source>
        <dbReference type="ARBA" id="ARBA00031400"/>
    </source>
</evidence>
<dbReference type="GO" id="GO:0004129">
    <property type="term" value="F:cytochrome-c oxidase activity"/>
    <property type="evidence" value="ECO:0007669"/>
    <property type="project" value="UniProtKB-EC"/>
</dbReference>
<proteinExistence type="inferred from homology"/>
<dbReference type="InterPro" id="IPR000298">
    <property type="entry name" value="Cyt_c_oxidase-like_su3"/>
</dbReference>